<dbReference type="EMBL" id="JAADJU010000011">
    <property type="protein sequence ID" value="NMP28946.1"/>
    <property type="molecule type" value="Genomic_DNA"/>
</dbReference>
<keyword evidence="2" id="KW-1003">Cell membrane</keyword>
<evidence type="ECO:0000256" key="4">
    <source>
        <dbReference type="ARBA" id="ARBA00022989"/>
    </source>
</evidence>
<keyword evidence="4 6" id="KW-1133">Transmembrane helix</keyword>
<dbReference type="InterPro" id="IPR016174">
    <property type="entry name" value="Di-haem_cyt_TM"/>
</dbReference>
<feature type="domain" description="Cytochrome b561 bacterial/Ni-hydrogenase" evidence="7">
    <location>
        <begin position="14"/>
        <end position="180"/>
    </location>
</feature>
<dbReference type="GO" id="GO:0022904">
    <property type="term" value="P:respiratory electron transport chain"/>
    <property type="evidence" value="ECO:0007669"/>
    <property type="project" value="InterPro"/>
</dbReference>
<evidence type="ECO:0000256" key="1">
    <source>
        <dbReference type="ARBA" id="ARBA00004651"/>
    </source>
</evidence>
<evidence type="ECO:0000256" key="2">
    <source>
        <dbReference type="ARBA" id="ARBA00022475"/>
    </source>
</evidence>
<proteinExistence type="predicted"/>
<dbReference type="RefSeq" id="WP_169404654.1">
    <property type="nucleotide sequence ID" value="NZ_JAADJU010000011.1"/>
</dbReference>
<evidence type="ECO:0000256" key="3">
    <source>
        <dbReference type="ARBA" id="ARBA00022692"/>
    </source>
</evidence>
<reference evidence="8 9" key="1">
    <citation type="submission" date="2020-01" db="EMBL/GenBank/DDBJ databases">
        <authorList>
            <person name="Lee S.D."/>
        </authorList>
    </citation>
    <scope>NUCLEOTIDE SEQUENCE [LARGE SCALE GENOMIC DNA]</scope>
    <source>
        <strain evidence="8 9">SAP-1</strain>
    </source>
</reference>
<feature type="transmembrane region" description="Helical" evidence="6">
    <location>
        <begin position="15"/>
        <end position="33"/>
    </location>
</feature>
<dbReference type="SUPFAM" id="SSF81342">
    <property type="entry name" value="Transmembrane di-heme cytochromes"/>
    <property type="match status" value="1"/>
</dbReference>
<evidence type="ECO:0000313" key="8">
    <source>
        <dbReference type="EMBL" id="NMP28946.1"/>
    </source>
</evidence>
<name>A0A848MP49_9GAMM</name>
<comment type="caution">
    <text evidence="8">The sequence shown here is derived from an EMBL/GenBank/DDBJ whole genome shotgun (WGS) entry which is preliminary data.</text>
</comment>
<dbReference type="Pfam" id="PF01292">
    <property type="entry name" value="Ni_hydr_CYTB"/>
    <property type="match status" value="1"/>
</dbReference>
<comment type="subcellular location">
    <subcellularLocation>
        <location evidence="1">Cell membrane</location>
        <topology evidence="1">Multi-pass membrane protein</topology>
    </subcellularLocation>
</comment>
<evidence type="ECO:0000256" key="6">
    <source>
        <dbReference type="SAM" id="Phobius"/>
    </source>
</evidence>
<protein>
    <submittedName>
        <fullName evidence="8">Cytochrome b/b6 domain-containing protein</fullName>
    </submittedName>
</protein>
<dbReference type="Proteomes" id="UP000585363">
    <property type="component" value="Unassembled WGS sequence"/>
</dbReference>
<organism evidence="8 9">
    <name type="scientific">Rouxiella aceris</name>
    <dbReference type="NCBI Taxonomy" id="2703884"/>
    <lineage>
        <taxon>Bacteria</taxon>
        <taxon>Pseudomonadati</taxon>
        <taxon>Pseudomonadota</taxon>
        <taxon>Gammaproteobacteria</taxon>
        <taxon>Enterobacterales</taxon>
        <taxon>Yersiniaceae</taxon>
        <taxon>Rouxiella</taxon>
    </lineage>
</organism>
<accession>A0A848MP49</accession>
<evidence type="ECO:0000259" key="7">
    <source>
        <dbReference type="Pfam" id="PF01292"/>
    </source>
</evidence>
<sequence length="187" mass="21083">MLRKFWNYLGESQSYFFRALHIIIAIMILSQIINSNATERESLSELSFVGVVTWFHIISGIALIGLGFIMSAWMLSQRGLRYYFAWTYFDFRALRADFLTLSRLQLPEAQAGGLAASIQGLGVLALLAVALSGGVWFMADLLQLPQANTLIHLHKFLTTFIEAYIYCHGAMGLLHFLLTKVFSRSHA</sequence>
<keyword evidence="9" id="KW-1185">Reference proteome</keyword>
<keyword evidence="5 6" id="KW-0472">Membrane</keyword>
<gene>
    <name evidence="8" type="ORF">GW590_18975</name>
</gene>
<dbReference type="GO" id="GO:0009055">
    <property type="term" value="F:electron transfer activity"/>
    <property type="evidence" value="ECO:0007669"/>
    <property type="project" value="InterPro"/>
</dbReference>
<dbReference type="GO" id="GO:0005886">
    <property type="term" value="C:plasma membrane"/>
    <property type="evidence" value="ECO:0007669"/>
    <property type="project" value="UniProtKB-SubCell"/>
</dbReference>
<feature type="transmembrane region" description="Helical" evidence="6">
    <location>
        <begin position="113"/>
        <end position="139"/>
    </location>
</feature>
<feature type="transmembrane region" description="Helical" evidence="6">
    <location>
        <begin position="53"/>
        <end position="75"/>
    </location>
</feature>
<dbReference type="AlphaFoldDB" id="A0A848MP49"/>
<evidence type="ECO:0000256" key="5">
    <source>
        <dbReference type="ARBA" id="ARBA00023136"/>
    </source>
</evidence>
<evidence type="ECO:0000313" key="9">
    <source>
        <dbReference type="Proteomes" id="UP000585363"/>
    </source>
</evidence>
<feature type="transmembrane region" description="Helical" evidence="6">
    <location>
        <begin position="159"/>
        <end position="178"/>
    </location>
</feature>
<reference evidence="8 9" key="2">
    <citation type="submission" date="2020-06" db="EMBL/GenBank/DDBJ databases">
        <title>Polyphasic characterization of a Rahnella strain isolated from tree sap.</title>
        <authorList>
            <person name="Kim I.S."/>
        </authorList>
    </citation>
    <scope>NUCLEOTIDE SEQUENCE [LARGE SCALE GENOMIC DNA]</scope>
    <source>
        <strain evidence="8 9">SAP-1</strain>
    </source>
</reference>
<keyword evidence="3 6" id="KW-0812">Transmembrane</keyword>
<dbReference type="InterPro" id="IPR011577">
    <property type="entry name" value="Cyt_b561_bac/Ni-Hgenase"/>
</dbReference>